<sequence>MTAHIGFPTLRLIRYSLNNWNLDNLAPGEWREIKHV</sequence>
<accession>A0A484ZT04</accession>
<dbReference type="GO" id="GO:0006396">
    <property type="term" value="P:RNA processing"/>
    <property type="evidence" value="ECO:0007669"/>
    <property type="project" value="UniProtKB-ARBA"/>
</dbReference>
<dbReference type="Proteomes" id="UP000373449">
    <property type="component" value="Unassembled WGS sequence"/>
</dbReference>
<dbReference type="Gene3D" id="3.30.2350.10">
    <property type="entry name" value="Pseudouridine synthase"/>
    <property type="match status" value="1"/>
</dbReference>
<evidence type="ECO:0000313" key="2">
    <source>
        <dbReference type="Proteomes" id="UP000373449"/>
    </source>
</evidence>
<protein>
    <submittedName>
        <fullName evidence="1">Ribosomal large subunit pseudouridine synthase E</fullName>
        <ecNumber evidence="1">5.4.99.20</ecNumber>
    </submittedName>
</protein>
<organism evidence="1 2">
    <name type="scientific">Budvicia aquatica</name>
    <dbReference type="NCBI Taxonomy" id="82979"/>
    <lineage>
        <taxon>Bacteria</taxon>
        <taxon>Pseudomonadati</taxon>
        <taxon>Pseudomonadota</taxon>
        <taxon>Gammaproteobacteria</taxon>
        <taxon>Enterobacterales</taxon>
        <taxon>Budviciaceae</taxon>
        <taxon>Budvicia</taxon>
    </lineage>
</organism>
<evidence type="ECO:0000313" key="1">
    <source>
        <dbReference type="EMBL" id="VFS51514.1"/>
    </source>
</evidence>
<dbReference type="GO" id="GO:0160137">
    <property type="term" value="F:23S rRNA pseudouridine(2457) synthase activity"/>
    <property type="evidence" value="ECO:0007669"/>
    <property type="project" value="UniProtKB-EC"/>
</dbReference>
<dbReference type="GO" id="GO:0003723">
    <property type="term" value="F:RNA binding"/>
    <property type="evidence" value="ECO:0007669"/>
    <property type="project" value="InterPro"/>
</dbReference>
<dbReference type="GO" id="GO:0001522">
    <property type="term" value="P:pseudouridine synthesis"/>
    <property type="evidence" value="ECO:0007669"/>
    <property type="project" value="InterPro"/>
</dbReference>
<keyword evidence="1" id="KW-0413">Isomerase</keyword>
<dbReference type="SUPFAM" id="SSF55120">
    <property type="entry name" value="Pseudouridine synthase"/>
    <property type="match status" value="1"/>
</dbReference>
<dbReference type="EC" id="5.4.99.20" evidence="1"/>
<dbReference type="EMBL" id="CAADJA010000002">
    <property type="protein sequence ID" value="VFS51514.1"/>
    <property type="molecule type" value="Genomic_DNA"/>
</dbReference>
<reference evidence="1 2" key="1">
    <citation type="submission" date="2019-03" db="EMBL/GenBank/DDBJ databases">
        <authorList>
            <consortium name="Pathogen Informatics"/>
        </authorList>
    </citation>
    <scope>NUCLEOTIDE SEQUENCE [LARGE SCALE GENOMIC DNA]</scope>
    <source>
        <strain evidence="1 2">NCTC12282</strain>
    </source>
</reference>
<dbReference type="InterPro" id="IPR020103">
    <property type="entry name" value="PsdUridine_synth_cat_dom_sf"/>
</dbReference>
<dbReference type="AlphaFoldDB" id="A0A484ZT04"/>
<name>A0A484ZT04_9GAMM</name>
<gene>
    <name evidence="1" type="primary">rluE_2</name>
    <name evidence="1" type="ORF">NCTC12282_05157</name>
</gene>
<proteinExistence type="predicted"/>